<dbReference type="EMBL" id="MWPZ01000003">
    <property type="protein sequence ID" value="TID02536.1"/>
    <property type="molecule type" value="Genomic_DNA"/>
</dbReference>
<dbReference type="Proteomes" id="UP000305883">
    <property type="component" value="Unassembled WGS sequence"/>
</dbReference>
<comment type="caution">
    <text evidence="1">The sequence shown here is derived from an EMBL/GenBank/DDBJ whole genome shotgun (WGS) entry which is preliminary data.</text>
</comment>
<evidence type="ECO:0000313" key="2">
    <source>
        <dbReference type="Proteomes" id="UP000305883"/>
    </source>
</evidence>
<sequence length="158" mass="16039">MGRERLAGAVLIGDIEEEHGAVHESGGLPEVSLDLLDDGPLSRMGPVGAVAGEHVAAGAGVIRASQVGVARRDAVTALGGLVGEGEGAFGLRLPGAVPAVRVAVLDLADGLEHLGHVGAAVDRGAEDAADFKVEELTLEEVMHDLGGKGERWRGGFDI</sequence>
<organism evidence="1 2">
    <name type="scientific">Colletotrichum higginsianum</name>
    <dbReference type="NCBI Taxonomy" id="80884"/>
    <lineage>
        <taxon>Eukaryota</taxon>
        <taxon>Fungi</taxon>
        <taxon>Dikarya</taxon>
        <taxon>Ascomycota</taxon>
        <taxon>Pezizomycotina</taxon>
        <taxon>Sordariomycetes</taxon>
        <taxon>Hypocreomycetidae</taxon>
        <taxon>Glomerellales</taxon>
        <taxon>Glomerellaceae</taxon>
        <taxon>Colletotrichum</taxon>
        <taxon>Colletotrichum destructivum species complex</taxon>
    </lineage>
</organism>
<proteinExistence type="predicted"/>
<accession>A0A4T0WC08</accession>
<protein>
    <submittedName>
        <fullName evidence="1">Uncharacterized protein</fullName>
    </submittedName>
</protein>
<reference evidence="1 2" key="1">
    <citation type="journal article" date="2019" name="Genome Biol. Evol.">
        <title>Genomic Plasticity Mediated by Transposable Elements in the Plant Pathogenic Fungus Colletotrichum higginsianum.</title>
        <authorList>
            <person name="Tsushima A."/>
            <person name="Gan P."/>
            <person name="Kumakura N."/>
            <person name="Narusaka M."/>
            <person name="Takano Y."/>
            <person name="Narusaka Y."/>
            <person name="Shirasu K."/>
        </authorList>
    </citation>
    <scope>NUCLEOTIDE SEQUENCE [LARGE SCALE GENOMIC DNA]</scope>
    <source>
        <strain evidence="1 2">MAFF305635-RFP</strain>
    </source>
</reference>
<evidence type="ECO:0000313" key="1">
    <source>
        <dbReference type="EMBL" id="TID02536.1"/>
    </source>
</evidence>
<dbReference type="AlphaFoldDB" id="A0A4T0WC08"/>
<gene>
    <name evidence="1" type="ORF">CH35J_004758</name>
</gene>
<name>A0A4T0WC08_9PEZI</name>